<dbReference type="GO" id="GO:0032040">
    <property type="term" value="C:small-subunit processome"/>
    <property type="evidence" value="ECO:0007669"/>
    <property type="project" value="TreeGrafter"/>
</dbReference>
<dbReference type="GO" id="GO:0030515">
    <property type="term" value="F:snoRNA binding"/>
    <property type="evidence" value="ECO:0007669"/>
    <property type="project" value="InterPro"/>
</dbReference>
<dbReference type="SUPFAM" id="SSF48452">
    <property type="entry name" value="TPR-like"/>
    <property type="match status" value="1"/>
</dbReference>
<protein>
    <submittedName>
        <fullName evidence="2">U3 small nucleolar RNA-associated protein 6</fullName>
    </submittedName>
</protein>
<dbReference type="GO" id="GO:0034388">
    <property type="term" value="C:Pwp2p-containing subcomplex of 90S preribosome"/>
    <property type="evidence" value="ECO:0007669"/>
    <property type="project" value="TreeGrafter"/>
</dbReference>
<keyword evidence="1" id="KW-1185">Reference proteome</keyword>
<dbReference type="PANTHER" id="PTHR23271">
    <property type="entry name" value="HEPATOCELLULAR CARCINOMA-ASSOCIATED ANTIGEN 66"/>
    <property type="match status" value="1"/>
</dbReference>
<evidence type="ECO:0000313" key="1">
    <source>
        <dbReference type="Proteomes" id="UP000887565"/>
    </source>
</evidence>
<name>A0A915IZL4_ROMCU</name>
<dbReference type="InterPro" id="IPR011990">
    <property type="entry name" value="TPR-like_helical_dom_sf"/>
</dbReference>
<dbReference type="OMA" id="EAFWIMA"/>
<dbReference type="AlphaFoldDB" id="A0A915IZL4"/>
<reference evidence="2" key="1">
    <citation type="submission" date="2022-11" db="UniProtKB">
        <authorList>
            <consortium name="WormBaseParasite"/>
        </authorList>
    </citation>
    <scope>IDENTIFICATION</scope>
</reference>
<proteinExistence type="predicted"/>
<evidence type="ECO:0000313" key="2">
    <source>
        <dbReference type="WBParaSite" id="nRc.2.0.1.t19143-RA"/>
    </source>
</evidence>
<dbReference type="GO" id="GO:0000462">
    <property type="term" value="P:maturation of SSU-rRNA from tricistronic rRNA transcript (SSU-rRNA, 5.8S rRNA, LSU-rRNA)"/>
    <property type="evidence" value="ECO:0007669"/>
    <property type="project" value="InterPro"/>
</dbReference>
<sequence length="302" mass="35393">EYKLTTKPVKKESYLSYIEYLKNFSLLLHHRRGLAKFMDNKEDIEKNLSIKIGNLYRKLYFSLGKIYFELLKVHTQKPYLWISAAQYELDINESIENARSLLQRALRFNADSKQLWLELFRLELIFVDKIIKRKEILKGQEDDRALENEDAILSGKLAFLVFRQALKQISITELMILLKIFKFICQFLPDEPSLCLDFIKLTRGVSLPFSEELIDDILEHVADNTADSEEKCDCFITYAFDKGLESVIESDEMQILEDECSELYKQACEKFPTGKMICLHLEFLLKRYKYASDSSKNAKVSI</sequence>
<dbReference type="Proteomes" id="UP000887565">
    <property type="component" value="Unplaced"/>
</dbReference>
<organism evidence="1 2">
    <name type="scientific">Romanomermis culicivorax</name>
    <name type="common">Nematode worm</name>
    <dbReference type="NCBI Taxonomy" id="13658"/>
    <lineage>
        <taxon>Eukaryota</taxon>
        <taxon>Metazoa</taxon>
        <taxon>Ecdysozoa</taxon>
        <taxon>Nematoda</taxon>
        <taxon>Enoplea</taxon>
        <taxon>Dorylaimia</taxon>
        <taxon>Mermithida</taxon>
        <taxon>Mermithoidea</taxon>
        <taxon>Mermithidae</taxon>
        <taxon>Romanomermis</taxon>
    </lineage>
</organism>
<dbReference type="WBParaSite" id="nRc.2.0.1.t19143-RA">
    <property type="protein sequence ID" value="nRc.2.0.1.t19143-RA"/>
    <property type="gene ID" value="nRc.2.0.1.g19143"/>
</dbReference>
<accession>A0A915IZL4</accession>
<dbReference type="PANTHER" id="PTHR23271:SF1">
    <property type="entry name" value="U3 SMALL NUCLEOLAR RNA-ASSOCIATED PROTEIN 6 HOMOLOG"/>
    <property type="match status" value="1"/>
</dbReference>
<dbReference type="InterPro" id="IPR013949">
    <property type="entry name" value="Utp6"/>
</dbReference>
<dbReference type="Gene3D" id="1.25.40.10">
    <property type="entry name" value="Tetratricopeptide repeat domain"/>
    <property type="match status" value="1"/>
</dbReference>